<evidence type="ECO:0000259" key="2">
    <source>
        <dbReference type="SMART" id="SM00128"/>
    </source>
</evidence>
<organism evidence="3 4">
    <name type="scientific">Candida verbasci</name>
    <dbReference type="NCBI Taxonomy" id="1227364"/>
    <lineage>
        <taxon>Eukaryota</taxon>
        <taxon>Fungi</taxon>
        <taxon>Dikarya</taxon>
        <taxon>Ascomycota</taxon>
        <taxon>Saccharomycotina</taxon>
        <taxon>Pichiomycetes</taxon>
        <taxon>Debaryomycetaceae</taxon>
        <taxon>Candida/Lodderomyces clade</taxon>
        <taxon>Candida</taxon>
    </lineage>
</organism>
<dbReference type="GO" id="GO:0004439">
    <property type="term" value="F:phosphatidylinositol-4,5-bisphosphate 5-phosphatase activity"/>
    <property type="evidence" value="ECO:0007669"/>
    <property type="project" value="TreeGrafter"/>
</dbReference>
<dbReference type="EMBL" id="CANTUO010000005">
    <property type="protein sequence ID" value="CAI5759973.1"/>
    <property type="molecule type" value="Genomic_DNA"/>
</dbReference>
<dbReference type="Proteomes" id="UP001152885">
    <property type="component" value="Unassembled WGS sequence"/>
</dbReference>
<feature type="domain" description="Inositol polyphosphate-related phosphatase" evidence="2">
    <location>
        <begin position="5"/>
        <end position="347"/>
    </location>
</feature>
<keyword evidence="1" id="KW-0472">Membrane</keyword>
<dbReference type="PANTHER" id="PTHR11200:SF275">
    <property type="entry name" value="LD06095P"/>
    <property type="match status" value="1"/>
</dbReference>
<dbReference type="SMART" id="SM00128">
    <property type="entry name" value="IPPc"/>
    <property type="match status" value="1"/>
</dbReference>
<evidence type="ECO:0000256" key="1">
    <source>
        <dbReference type="SAM" id="Phobius"/>
    </source>
</evidence>
<evidence type="ECO:0000313" key="4">
    <source>
        <dbReference type="Proteomes" id="UP001152885"/>
    </source>
</evidence>
<dbReference type="AlphaFoldDB" id="A0A9W4TYW2"/>
<dbReference type="SUPFAM" id="SSF56219">
    <property type="entry name" value="DNase I-like"/>
    <property type="match status" value="1"/>
</dbReference>
<dbReference type="GO" id="GO:0046856">
    <property type="term" value="P:phosphatidylinositol dephosphorylation"/>
    <property type="evidence" value="ECO:0007669"/>
    <property type="project" value="InterPro"/>
</dbReference>
<evidence type="ECO:0000313" key="3">
    <source>
        <dbReference type="EMBL" id="CAI5759973.1"/>
    </source>
</evidence>
<dbReference type="OrthoDB" id="62798at2759"/>
<feature type="transmembrane region" description="Helical" evidence="1">
    <location>
        <begin position="427"/>
        <end position="445"/>
    </location>
</feature>
<keyword evidence="4" id="KW-1185">Reference proteome</keyword>
<keyword evidence="1" id="KW-0812">Transmembrane</keyword>
<dbReference type="InterPro" id="IPR000300">
    <property type="entry name" value="IPPc"/>
</dbReference>
<protein>
    <recommendedName>
        <fullName evidence="2">Inositol polyphosphate-related phosphatase domain-containing protein</fullName>
    </recommendedName>
</protein>
<proteinExistence type="predicted"/>
<gene>
    <name evidence="3" type="ORF">CANVERA_P4485</name>
</gene>
<reference evidence="3" key="1">
    <citation type="submission" date="2022-12" db="EMBL/GenBank/DDBJ databases">
        <authorList>
            <person name="Brejova B."/>
        </authorList>
    </citation>
    <scope>NUCLEOTIDE SEQUENCE</scope>
</reference>
<dbReference type="InterPro" id="IPR036691">
    <property type="entry name" value="Endo/exonu/phosph_ase_sf"/>
</dbReference>
<accession>A0A9W4TYW2</accession>
<dbReference type="PANTHER" id="PTHR11200">
    <property type="entry name" value="INOSITOL 5-PHOSPHATASE"/>
    <property type="match status" value="1"/>
</dbReference>
<sequence>MTQQQPIPICLFTYNINKQPINESLLSDKLMDELPIKLSDLYCFGLQEFCSILDGCFHSNANQILINFNSFLLCLLNDKYGVNFQTLAMDHIGSTGIILLSPYAFKFQNIKIGKSSVGYFNSSMKGGVGVRLTYSPRGKYDTQKVEISILSCHLNAYEGEYYYNLRKEKLNTIIRSLDFKDGYGLIKPYNHIFIMGDLNFRTAKEFKSDSVETTKLFAINDPSMLNGEDNIISLNEELDELTKGLREGEILVGFSESEIKFQPTYKYHLNTSIYNSKRSPSWCDRILYLNTYETSDIDDFKLNLTKTKLPKHEIFPIINKYSSIDSILLSDHKPVILDITIPFKPPKSIINELSGCLQILPLSLNNEAKFNNLGSLKSLSLEENVANGPTTIYLKPTKLDFLVQNINRPVVDWLLGHSLWLTTTQNGRLLVFIILLMLWSVWYVGGST</sequence>
<dbReference type="InterPro" id="IPR046985">
    <property type="entry name" value="IP5"/>
</dbReference>
<name>A0A9W4TYW2_9ASCO</name>
<comment type="caution">
    <text evidence="3">The sequence shown here is derived from an EMBL/GenBank/DDBJ whole genome shotgun (WGS) entry which is preliminary data.</text>
</comment>
<dbReference type="Pfam" id="PF22669">
    <property type="entry name" value="Exo_endo_phos2"/>
    <property type="match status" value="1"/>
</dbReference>
<dbReference type="Gene3D" id="3.60.10.10">
    <property type="entry name" value="Endonuclease/exonuclease/phosphatase"/>
    <property type="match status" value="1"/>
</dbReference>
<keyword evidence="1" id="KW-1133">Transmembrane helix</keyword>